<comment type="caution">
    <text evidence="1">The sequence shown here is derived from an EMBL/GenBank/DDBJ whole genome shotgun (WGS) entry which is preliminary data.</text>
</comment>
<accession>A0A419RRV3</accession>
<gene>
    <name evidence="1" type="ORF">D6201_03320</name>
</gene>
<protein>
    <submittedName>
        <fullName evidence="1">Uncharacterized protein</fullName>
    </submittedName>
</protein>
<proteinExistence type="predicted"/>
<organism evidence="1 2">
    <name type="scientific">Aurantiacibacter aquimixticola</name>
    <dbReference type="NCBI Taxonomy" id="1958945"/>
    <lineage>
        <taxon>Bacteria</taxon>
        <taxon>Pseudomonadati</taxon>
        <taxon>Pseudomonadota</taxon>
        <taxon>Alphaproteobacteria</taxon>
        <taxon>Sphingomonadales</taxon>
        <taxon>Erythrobacteraceae</taxon>
        <taxon>Aurantiacibacter</taxon>
    </lineage>
</organism>
<name>A0A419RRV3_9SPHN</name>
<keyword evidence="2" id="KW-1185">Reference proteome</keyword>
<dbReference type="AlphaFoldDB" id="A0A419RRV3"/>
<dbReference type="EMBL" id="RAHX01000001">
    <property type="protein sequence ID" value="RJY08518.1"/>
    <property type="molecule type" value="Genomic_DNA"/>
</dbReference>
<dbReference type="Proteomes" id="UP000285232">
    <property type="component" value="Unassembled WGS sequence"/>
</dbReference>
<sequence length="135" mass="14356">MAAATALASGLASIAAPAPIAAAQQTRILPADPQDFQCYVLLQQRRSAFLANATLPTEQRAEFVNNLTIISAFYAGRISHYSSAEAVSQFQSARTELDAASAEQRDAFANVCTSFYVSVANLLSATSEQVPSPRQ</sequence>
<reference evidence="1 2" key="1">
    <citation type="journal article" date="2017" name="Int. J. Syst. Evol. Microbiol.">
        <title>Erythrobacter aquimixticola sp. nov., isolated from the junction between the ocean and a freshwater spring.</title>
        <authorList>
            <person name="Park S."/>
            <person name="Jung Y.T."/>
            <person name="Choi S.J."/>
            <person name="Yoon J.H."/>
        </authorList>
    </citation>
    <scope>NUCLEOTIDE SEQUENCE [LARGE SCALE GENOMIC DNA]</scope>
    <source>
        <strain evidence="1 2">JSSK-14</strain>
    </source>
</reference>
<evidence type="ECO:0000313" key="2">
    <source>
        <dbReference type="Proteomes" id="UP000285232"/>
    </source>
</evidence>
<evidence type="ECO:0000313" key="1">
    <source>
        <dbReference type="EMBL" id="RJY08518.1"/>
    </source>
</evidence>